<evidence type="ECO:0000313" key="2">
    <source>
        <dbReference type="EMBL" id="TRD23621.1"/>
    </source>
</evidence>
<dbReference type="PANTHER" id="PTHR37953:SF1">
    <property type="entry name" value="UPF0127 PROTEIN MJ1496"/>
    <property type="match status" value="1"/>
</dbReference>
<dbReference type="EMBL" id="VFSV01000001">
    <property type="protein sequence ID" value="TRD23621.1"/>
    <property type="molecule type" value="Genomic_DNA"/>
</dbReference>
<comment type="caution">
    <text evidence="2">The sequence shown here is derived from an EMBL/GenBank/DDBJ whole genome shotgun (WGS) entry which is preliminary data.</text>
</comment>
<proteinExistence type="predicted"/>
<reference evidence="2 3" key="1">
    <citation type="submission" date="2019-06" db="EMBL/GenBank/DDBJ databases">
        <title>Paenimaribius caenipelagi gen. nov., sp. nov., isolated from a tidal flat.</title>
        <authorList>
            <person name="Yoon J.-H."/>
        </authorList>
    </citation>
    <scope>NUCLEOTIDE SEQUENCE [LARGE SCALE GENOMIC DNA]</scope>
    <source>
        <strain evidence="2 3">JBTF-M29</strain>
    </source>
</reference>
<gene>
    <name evidence="2" type="ORF">FEV53_00975</name>
</gene>
<organism evidence="2 3">
    <name type="scientific">Palleronia caenipelagi</name>
    <dbReference type="NCBI Taxonomy" id="2489174"/>
    <lineage>
        <taxon>Bacteria</taxon>
        <taxon>Pseudomonadati</taxon>
        <taxon>Pseudomonadota</taxon>
        <taxon>Alphaproteobacteria</taxon>
        <taxon>Rhodobacterales</taxon>
        <taxon>Roseobacteraceae</taxon>
        <taxon>Palleronia</taxon>
    </lineage>
</organism>
<dbReference type="Proteomes" id="UP000318590">
    <property type="component" value="Unassembled WGS sequence"/>
</dbReference>
<evidence type="ECO:0000256" key="1">
    <source>
        <dbReference type="SAM" id="SignalP"/>
    </source>
</evidence>
<sequence>MIARVLSVGVAIALAASPVLACAPETVELRGDWGAARFAVTLADTPDERARGLMFVEDMPLSEGMLFVYERTGPVSFWMRNTLIPLDMVFVSEKGVVQYVHENAIPGDETPIFGGANIRVVLEINGGLADQLGIKPGTQIRHPALDQDLAAWPCAAE</sequence>
<dbReference type="InterPro" id="IPR003795">
    <property type="entry name" value="DUF192"/>
</dbReference>
<protein>
    <submittedName>
        <fullName evidence="2">DUF192 domain-containing protein</fullName>
    </submittedName>
</protein>
<dbReference type="Pfam" id="PF02643">
    <property type="entry name" value="DUF192"/>
    <property type="match status" value="1"/>
</dbReference>
<accession>A0A547QB51</accession>
<feature type="chain" id="PRO_5022148240" evidence="1">
    <location>
        <begin position="22"/>
        <end position="157"/>
    </location>
</feature>
<dbReference type="Gene3D" id="2.60.120.1140">
    <property type="entry name" value="Protein of unknown function DUF192"/>
    <property type="match status" value="1"/>
</dbReference>
<dbReference type="InterPro" id="IPR038695">
    <property type="entry name" value="Saro_0823-like_sf"/>
</dbReference>
<dbReference type="OrthoDB" id="9808290at2"/>
<keyword evidence="1" id="KW-0732">Signal</keyword>
<name>A0A547QB51_9RHOB</name>
<dbReference type="RefSeq" id="WP_142832943.1">
    <property type="nucleotide sequence ID" value="NZ_VFSV01000001.1"/>
</dbReference>
<feature type="signal peptide" evidence="1">
    <location>
        <begin position="1"/>
        <end position="21"/>
    </location>
</feature>
<dbReference type="AlphaFoldDB" id="A0A547QB51"/>
<keyword evidence="3" id="KW-1185">Reference proteome</keyword>
<dbReference type="PANTHER" id="PTHR37953">
    <property type="entry name" value="UPF0127 PROTEIN MJ1496"/>
    <property type="match status" value="1"/>
</dbReference>
<evidence type="ECO:0000313" key="3">
    <source>
        <dbReference type="Proteomes" id="UP000318590"/>
    </source>
</evidence>